<feature type="signal peptide" evidence="8">
    <location>
        <begin position="1"/>
        <end position="19"/>
    </location>
</feature>
<comment type="similarity">
    <text evidence="1">Belongs to the protease inhibitor I39 (alpha-2-macroglobulin) family.</text>
</comment>
<dbReference type="GO" id="GO:0004867">
    <property type="term" value="F:serine-type endopeptidase inhibitor activity"/>
    <property type="evidence" value="ECO:0007669"/>
    <property type="project" value="UniProtKB-KW"/>
</dbReference>
<dbReference type="InterPro" id="IPR041813">
    <property type="entry name" value="A2M_TED"/>
</dbReference>
<organism evidence="12 13">
    <name type="scientific">Kryptolebias marmoratus</name>
    <name type="common">Mangrove killifish</name>
    <name type="synonym">Rivulus marmoratus</name>
    <dbReference type="NCBI Taxonomy" id="37003"/>
    <lineage>
        <taxon>Eukaryota</taxon>
        <taxon>Metazoa</taxon>
        <taxon>Chordata</taxon>
        <taxon>Craniata</taxon>
        <taxon>Vertebrata</taxon>
        <taxon>Euteleostomi</taxon>
        <taxon>Actinopterygii</taxon>
        <taxon>Neopterygii</taxon>
        <taxon>Teleostei</taxon>
        <taxon>Neoteleostei</taxon>
        <taxon>Acanthomorphata</taxon>
        <taxon>Ovalentaria</taxon>
        <taxon>Atherinomorphae</taxon>
        <taxon>Cyprinodontiformes</taxon>
        <taxon>Rivulidae</taxon>
        <taxon>Kryptolebias</taxon>
    </lineage>
</organism>
<dbReference type="OrthoDB" id="9998011at2759"/>
<dbReference type="Gene3D" id="6.20.50.160">
    <property type="match status" value="1"/>
</dbReference>
<dbReference type="InterPro" id="IPR047565">
    <property type="entry name" value="Alpha-macroglob_thiol-ester_cl"/>
</dbReference>
<sequence length="1390" mass="153109">MNRIWILVLSFAIPGLTQLSSNTTLFLMSGPDVLHGGTPTPLAFTVFTNFSGNITAEVAHGNTKIAQTEDFQGGLTKILTLPPFPGSVAPNSPLNLTVWGYTENSLIFTNTTTLSFNPKNVFSIILTDRSLYKPADTVRIRVVSVQLDKKPYKGRVEMSVLDPSRTIVDRWTFMEELGIFLKEFSLSQASPFGQWVISATVNGLTDEKGFTVEDRGNMSTDNPPFDVLFRTLSQVLLGDDISGSVTAFYPNGQPVRGTLVVTVTLESLLLTQTKTIYGSTKFFFSRDQLQAFTSSSAFSSNSLIFHITAHVNDSMQLTTVNKTVEVHLVRDKFHLMFLNFPPSLKPSLHFSTNLRISRYDGKPLSPLDLNHLAVVEVTQKTLMMNAESTTLTLPVPKDGNVLIQFKLYDQAEMLLLRAKFQSSEETLKVYNNNSSSSGSYIQIYPVNTLPAQIGSPFQLNVESTFKPATLHFVVGSKGQVVAAGTKNFSPTLDLTPLLSWYPEACVTVYCILSDGEIISDTASIPIHQNNHLTLSWSSVRAQPGEQVSLTVAASESRFQVAIVVMGMPNDAPRSNMDWKVEQKCHLKMMTNVAFNEKTQPDGPKNDSDTGLIIEKYWSQWIGTTESLLWLDTHVSDKNWTSGEITVPAGVTSLGALALVMSENLGLSFTPVPLQLTVSKDFSLSFIVPPYVIRQEEIVLEVNVTSHLDHDVAVIVFIAQTEAFEFVLMDRRDASVINAQRLTLGSRQTASAIFSIKLLALGEKEISVVAMSAEASNTFTQRVMVKPEGVEQSISQSLFLELTAKQNDASSVSFSFPPDVVPGSQRAQIALVGDILALSIKHLDSLVQMPTGCGEQNMIHFAPSVYVLQYLDKSGQDDSEIRNKALSCMTAGYQNQLSYQRDDGSFSAFGQNDSSGSIWLTAFVLRCFLQAQPYIQIDESIVTSAMTWLLKHQGPRGEFVEVGKLIHTEMQGGLDDDSVALTAYVLLAFLEEETYSGKYVSNVSLALKYLESKVSGGVIHSNYSLCLVAYALALANSPTAAKALSELSRRDDYTDDVMMWTSSAGLSSLDQQPSSAQIEMTSYVLLAFFMRGSFIEGISLVKWLSRQRNHLGGFGTTQDTVIALQALANYAAFSGASAIDLRFNISSSTSPFVSLFHINSTNYRTYQSQEINAEKDLALHIYMEGRGFAIFQLNVFYNVKSKNVSQNVKQTSDEDAFSLTAHLNHSDTDHMTMSVCTRLKDSQPIPHTGMAILDVGMLSSFTLLPGAAVEGDFFRRVDRTPTEISLYLDSVNKSDVCFRLPLVRNYKVARVQDAVLQVYDYYEPTRKTTKTYNSDFLHKTDSCFFCGEKCNLCRPSITITVTTPAGSHSGRGTSYSLICLCLGVAAFLVVV</sequence>
<keyword evidence="7" id="KW-0325">Glycoprotein</keyword>
<dbReference type="Pfam" id="PF07678">
    <property type="entry name" value="TED_complement"/>
    <property type="match status" value="1"/>
</dbReference>
<evidence type="ECO:0000313" key="12">
    <source>
        <dbReference type="Ensembl" id="ENSKMAP00000019065.1"/>
    </source>
</evidence>
<keyword evidence="4" id="KW-0722">Serine protease inhibitor</keyword>
<protein>
    <submittedName>
        <fullName evidence="12">CD109 molecule</fullName>
    </submittedName>
</protein>
<evidence type="ECO:0000259" key="9">
    <source>
        <dbReference type="SMART" id="SM01359"/>
    </source>
</evidence>
<keyword evidence="6" id="KW-1015">Disulfide bond</keyword>
<evidence type="ECO:0000256" key="7">
    <source>
        <dbReference type="ARBA" id="ARBA00023180"/>
    </source>
</evidence>
<name>A0A3Q3ARN5_KRYMA</name>
<dbReference type="PANTHER" id="PTHR11412:SF136">
    <property type="entry name" value="CD109 ANTIGEN"/>
    <property type="match status" value="1"/>
</dbReference>
<dbReference type="Proteomes" id="UP000264800">
    <property type="component" value="Unplaced"/>
</dbReference>
<evidence type="ECO:0000256" key="1">
    <source>
        <dbReference type="ARBA" id="ARBA00010952"/>
    </source>
</evidence>
<evidence type="ECO:0000256" key="2">
    <source>
        <dbReference type="ARBA" id="ARBA00022690"/>
    </source>
</evidence>
<feature type="chain" id="PRO_5018527612" evidence="8">
    <location>
        <begin position="20"/>
        <end position="1390"/>
    </location>
</feature>
<keyword evidence="5" id="KW-0882">Thioester bond</keyword>
<dbReference type="InterPro" id="IPR050473">
    <property type="entry name" value="A2M/Complement_sys"/>
</dbReference>
<reference evidence="12" key="1">
    <citation type="submission" date="2025-08" db="UniProtKB">
        <authorList>
            <consortium name="Ensembl"/>
        </authorList>
    </citation>
    <scope>IDENTIFICATION</scope>
</reference>
<keyword evidence="3 8" id="KW-0732">Signal</keyword>
<dbReference type="CDD" id="cd02897">
    <property type="entry name" value="A2M_2"/>
    <property type="match status" value="1"/>
</dbReference>
<evidence type="ECO:0000256" key="8">
    <source>
        <dbReference type="SAM" id="SignalP"/>
    </source>
</evidence>
<keyword evidence="2" id="KW-0646">Protease inhibitor</keyword>
<dbReference type="SMART" id="SM01360">
    <property type="entry name" value="A2M"/>
    <property type="match status" value="1"/>
</dbReference>
<dbReference type="Gene3D" id="2.60.40.10">
    <property type="entry name" value="Immunoglobulins"/>
    <property type="match status" value="2"/>
</dbReference>
<dbReference type="InterPro" id="IPR002890">
    <property type="entry name" value="MG2"/>
</dbReference>
<dbReference type="Gene3D" id="2.60.40.1930">
    <property type="match status" value="3"/>
</dbReference>
<evidence type="ECO:0000313" key="13">
    <source>
        <dbReference type="Proteomes" id="UP000264800"/>
    </source>
</evidence>
<dbReference type="InterPro" id="IPR009048">
    <property type="entry name" value="A-macroglobulin_rcpt-bd"/>
</dbReference>
<dbReference type="InterPro" id="IPR011626">
    <property type="entry name" value="Alpha-macroglobulin_TED"/>
</dbReference>
<dbReference type="Gene3D" id="1.50.10.20">
    <property type="match status" value="1"/>
</dbReference>
<dbReference type="InterPro" id="IPR019742">
    <property type="entry name" value="MacrogloblnA2_CS"/>
</dbReference>
<evidence type="ECO:0000256" key="6">
    <source>
        <dbReference type="ARBA" id="ARBA00023157"/>
    </source>
</evidence>
<evidence type="ECO:0000256" key="5">
    <source>
        <dbReference type="ARBA" id="ARBA00022966"/>
    </source>
</evidence>
<accession>A0A3Q3ARN5</accession>
<evidence type="ECO:0000259" key="11">
    <source>
        <dbReference type="SMART" id="SM01361"/>
    </source>
</evidence>
<evidence type="ECO:0000259" key="10">
    <source>
        <dbReference type="SMART" id="SM01360"/>
    </source>
</evidence>
<dbReference type="InterPro" id="IPR011625">
    <property type="entry name" value="A2M_N_BRD"/>
</dbReference>
<dbReference type="OMA" id="IDGVMMW"/>
<dbReference type="PANTHER" id="PTHR11412">
    <property type="entry name" value="MACROGLOBULIN / COMPLEMENT"/>
    <property type="match status" value="1"/>
</dbReference>
<keyword evidence="13" id="KW-1185">Reference proteome</keyword>
<dbReference type="InterPro" id="IPR001599">
    <property type="entry name" value="Macroglobln_a2"/>
</dbReference>
<dbReference type="GeneTree" id="ENSGT00940000155926"/>
<dbReference type="CTD" id="135228"/>
<dbReference type="SUPFAM" id="SSF49410">
    <property type="entry name" value="Alpha-macroglobulin receptor domain"/>
    <property type="match status" value="1"/>
</dbReference>
<feature type="domain" description="Alpha-2-macroglobulin bait region" evidence="9">
    <location>
        <begin position="441"/>
        <end position="565"/>
    </location>
</feature>
<dbReference type="SMART" id="SM01361">
    <property type="entry name" value="A2M_recep"/>
    <property type="match status" value="1"/>
</dbReference>
<dbReference type="Gene3D" id="2.60.40.690">
    <property type="entry name" value="Alpha-macroglobulin, receptor-binding domain"/>
    <property type="match status" value="1"/>
</dbReference>
<evidence type="ECO:0000256" key="3">
    <source>
        <dbReference type="ARBA" id="ARBA00022729"/>
    </source>
</evidence>
<dbReference type="Pfam" id="PF07677">
    <property type="entry name" value="A2M_recep"/>
    <property type="match status" value="1"/>
</dbReference>
<dbReference type="Pfam" id="PF01835">
    <property type="entry name" value="MG2"/>
    <property type="match status" value="1"/>
</dbReference>
<feature type="domain" description="Alpha-macroglobulin receptor-binding" evidence="11">
    <location>
        <begin position="1247"/>
        <end position="1331"/>
    </location>
</feature>
<dbReference type="RefSeq" id="XP_017274786.1">
    <property type="nucleotide sequence ID" value="XM_017419297.2"/>
</dbReference>
<dbReference type="STRING" id="37003.ENSKMAP00000019065"/>
<dbReference type="Ensembl" id="ENSKMAT00000019328.1">
    <property type="protein sequence ID" value="ENSKMAP00000019065.1"/>
    <property type="gene ID" value="ENSKMAG00000014168.1"/>
</dbReference>
<dbReference type="InterPro" id="IPR013783">
    <property type="entry name" value="Ig-like_fold"/>
</dbReference>
<dbReference type="Gene3D" id="2.60.40.1940">
    <property type="match status" value="1"/>
</dbReference>
<dbReference type="FunFam" id="1.50.10.20:FF:000001">
    <property type="entry name" value="CD109 isoform 1"/>
    <property type="match status" value="1"/>
</dbReference>
<dbReference type="Pfam" id="PF00207">
    <property type="entry name" value="A2M"/>
    <property type="match status" value="1"/>
</dbReference>
<dbReference type="Pfam" id="PF07703">
    <property type="entry name" value="A2M_BRD"/>
    <property type="match status" value="1"/>
</dbReference>
<dbReference type="GO" id="GO:0005615">
    <property type="term" value="C:extracellular space"/>
    <property type="evidence" value="ECO:0007669"/>
    <property type="project" value="InterPro"/>
</dbReference>
<dbReference type="PROSITE" id="PS00477">
    <property type="entry name" value="ALPHA_2_MACROGLOBULIN"/>
    <property type="match status" value="1"/>
</dbReference>
<dbReference type="SMART" id="SM01419">
    <property type="entry name" value="Thiol-ester_cl"/>
    <property type="match status" value="1"/>
</dbReference>
<feature type="domain" description="Alpha-2-macroglobulin" evidence="10">
    <location>
        <begin position="626"/>
        <end position="717"/>
    </location>
</feature>
<dbReference type="SMART" id="SM01359">
    <property type="entry name" value="A2M_N_2"/>
    <property type="match status" value="1"/>
</dbReference>
<dbReference type="KEGG" id="kmr:108237683"/>
<dbReference type="InterPro" id="IPR008930">
    <property type="entry name" value="Terpenoid_cyclase/PrenylTrfase"/>
</dbReference>
<dbReference type="SUPFAM" id="SSF48239">
    <property type="entry name" value="Terpenoid cyclases/Protein prenyltransferases"/>
    <property type="match status" value="1"/>
</dbReference>
<dbReference type="Gene3D" id="2.60.120.1540">
    <property type="match status" value="1"/>
</dbReference>
<reference evidence="12" key="2">
    <citation type="submission" date="2025-09" db="UniProtKB">
        <authorList>
            <consortium name="Ensembl"/>
        </authorList>
    </citation>
    <scope>IDENTIFICATION</scope>
</reference>
<proteinExistence type="inferred from homology"/>
<evidence type="ECO:0000256" key="4">
    <source>
        <dbReference type="ARBA" id="ARBA00022900"/>
    </source>
</evidence>
<dbReference type="GeneID" id="108237683"/>
<dbReference type="InterPro" id="IPR036595">
    <property type="entry name" value="A-macroglobulin_rcpt-bd_sf"/>
</dbReference>